<evidence type="ECO:0000313" key="2">
    <source>
        <dbReference type="EMBL" id="MEL3959607.1"/>
    </source>
</evidence>
<sequence length="42" mass="4952">MFIIGLVFGYFLGMMITAFFTYQYVNELEGKIQNINKWHDAS</sequence>
<evidence type="ECO:0000313" key="3">
    <source>
        <dbReference type="Proteomes" id="UP001459714"/>
    </source>
</evidence>
<keyword evidence="1" id="KW-0812">Transmembrane</keyword>
<organism evidence="2 3">
    <name type="scientific">Caldifermentibacillus hisashii</name>
    <dbReference type="NCBI Taxonomy" id="996558"/>
    <lineage>
        <taxon>Bacteria</taxon>
        <taxon>Bacillati</taxon>
        <taxon>Bacillota</taxon>
        <taxon>Bacilli</taxon>
        <taxon>Bacillales</taxon>
        <taxon>Bacillaceae</taxon>
        <taxon>Caldifermentibacillus</taxon>
    </lineage>
</organism>
<name>A0ABU9K386_9BACI</name>
<protein>
    <recommendedName>
        <fullName evidence="4">DUF3789 domain-containing protein</fullName>
    </recommendedName>
</protein>
<accession>A0ABU9K386</accession>
<dbReference type="Proteomes" id="UP001459714">
    <property type="component" value="Unassembled WGS sequence"/>
</dbReference>
<gene>
    <name evidence="2" type="ORF">NST17_20860</name>
</gene>
<feature type="transmembrane region" description="Helical" evidence="1">
    <location>
        <begin position="6"/>
        <end position="25"/>
    </location>
</feature>
<dbReference type="EMBL" id="JBBYAK010000003">
    <property type="protein sequence ID" value="MEL3959607.1"/>
    <property type="molecule type" value="Genomic_DNA"/>
</dbReference>
<comment type="caution">
    <text evidence="2">The sequence shown here is derived from an EMBL/GenBank/DDBJ whole genome shotgun (WGS) entry which is preliminary data.</text>
</comment>
<keyword evidence="1" id="KW-1133">Transmembrane helix</keyword>
<evidence type="ECO:0000256" key="1">
    <source>
        <dbReference type="SAM" id="Phobius"/>
    </source>
</evidence>
<dbReference type="RefSeq" id="WP_342021199.1">
    <property type="nucleotide sequence ID" value="NZ_JBBYAK010000003.1"/>
</dbReference>
<reference evidence="2 3" key="1">
    <citation type="submission" date="2024-03" db="EMBL/GenBank/DDBJ databases">
        <title>Bacilli Hybrid Assemblies.</title>
        <authorList>
            <person name="Kovac J."/>
        </authorList>
    </citation>
    <scope>NUCLEOTIDE SEQUENCE [LARGE SCALE GENOMIC DNA]</scope>
    <source>
        <strain evidence="2 3">FSL M8-0022</strain>
    </source>
</reference>
<evidence type="ECO:0008006" key="4">
    <source>
        <dbReference type="Google" id="ProtNLM"/>
    </source>
</evidence>
<keyword evidence="1" id="KW-0472">Membrane</keyword>
<proteinExistence type="predicted"/>
<keyword evidence="3" id="KW-1185">Reference proteome</keyword>